<accession>A0A2N0D9P9</accession>
<name>A0A2N0D9P9_RHISU</name>
<dbReference type="InterPro" id="IPR028098">
    <property type="entry name" value="Glyco_trans_4-like_N"/>
</dbReference>
<dbReference type="SUPFAM" id="SSF53756">
    <property type="entry name" value="UDP-Glycosyltransferase/glycogen phosphorylase"/>
    <property type="match status" value="1"/>
</dbReference>
<comment type="caution">
    <text evidence="3">The sequence shown here is derived from an EMBL/GenBank/DDBJ whole genome shotgun (WGS) entry which is preliminary data.</text>
</comment>
<reference evidence="3 4" key="1">
    <citation type="submission" date="2017-11" db="EMBL/GenBank/DDBJ databases">
        <authorList>
            <person name="Han C.G."/>
        </authorList>
    </citation>
    <scope>NUCLEOTIDE SEQUENCE [LARGE SCALE GENOMIC DNA]</scope>
    <source>
        <strain evidence="3 4">HCNT1</strain>
    </source>
</reference>
<dbReference type="Gene3D" id="3.40.50.2000">
    <property type="entry name" value="Glycogen Phosphorylase B"/>
    <property type="match status" value="2"/>
</dbReference>
<evidence type="ECO:0000313" key="4">
    <source>
        <dbReference type="Proteomes" id="UP000232164"/>
    </source>
</evidence>
<proteinExistence type="predicted"/>
<dbReference type="InterPro" id="IPR050194">
    <property type="entry name" value="Glycosyltransferase_grp1"/>
</dbReference>
<feature type="domain" description="Glycosyl transferase family 1" evidence="1">
    <location>
        <begin position="176"/>
        <end position="315"/>
    </location>
</feature>
<dbReference type="EMBL" id="PIQN01000009">
    <property type="protein sequence ID" value="PKA42833.1"/>
    <property type="molecule type" value="Genomic_DNA"/>
</dbReference>
<feature type="domain" description="Glycosyltransferase subfamily 4-like N-terminal" evidence="2">
    <location>
        <begin position="15"/>
        <end position="163"/>
    </location>
</feature>
<evidence type="ECO:0000259" key="1">
    <source>
        <dbReference type="Pfam" id="PF00534"/>
    </source>
</evidence>
<dbReference type="PANTHER" id="PTHR45947:SF3">
    <property type="entry name" value="SULFOQUINOVOSYL TRANSFERASE SQD2"/>
    <property type="match status" value="1"/>
</dbReference>
<dbReference type="Pfam" id="PF00534">
    <property type="entry name" value="Glycos_transf_1"/>
    <property type="match status" value="1"/>
</dbReference>
<dbReference type="Proteomes" id="UP000232164">
    <property type="component" value="Unassembled WGS sequence"/>
</dbReference>
<gene>
    <name evidence="3" type="ORF">CWR43_15605</name>
</gene>
<evidence type="ECO:0000313" key="3">
    <source>
        <dbReference type="EMBL" id="PKA42833.1"/>
    </source>
</evidence>
<dbReference type="InterPro" id="IPR001296">
    <property type="entry name" value="Glyco_trans_1"/>
</dbReference>
<dbReference type="AlphaFoldDB" id="A0A2N0D9P9"/>
<organism evidence="3 4">
    <name type="scientific">Rhizobium sullae</name>
    <name type="common">Rhizobium hedysari</name>
    <dbReference type="NCBI Taxonomy" id="50338"/>
    <lineage>
        <taxon>Bacteria</taxon>
        <taxon>Pseudomonadati</taxon>
        <taxon>Pseudomonadota</taxon>
        <taxon>Alphaproteobacteria</taxon>
        <taxon>Hyphomicrobiales</taxon>
        <taxon>Rhizobiaceae</taxon>
        <taxon>Rhizobium/Agrobacterium group</taxon>
        <taxon>Rhizobium</taxon>
    </lineage>
</organism>
<reference evidence="3 4" key="2">
    <citation type="submission" date="2017-12" db="EMBL/GenBank/DDBJ databases">
        <title>Genome sequence of Rhizobium sullae HCNT1 isolated from Sulla coronaria nodules and featuring peculiar denitrification phenotypes.</title>
        <authorList>
            <person name="De Diego-Diaz B."/>
            <person name="Treu L."/>
            <person name="Campanaro S."/>
            <person name="Da Silva Duarte V."/>
            <person name="Basaglia M."/>
            <person name="Favaro L."/>
            <person name="Casella S."/>
            <person name="Squartini A."/>
        </authorList>
    </citation>
    <scope>NUCLEOTIDE SEQUENCE [LARGE SCALE GENOMIC DNA]</scope>
    <source>
        <strain evidence="3 4">HCNT1</strain>
    </source>
</reference>
<protein>
    <submittedName>
        <fullName evidence="3">Glycosyltransferase family 1 protein</fullName>
    </submittedName>
</protein>
<dbReference type="GO" id="GO:0016757">
    <property type="term" value="F:glycosyltransferase activity"/>
    <property type="evidence" value="ECO:0007669"/>
    <property type="project" value="InterPro"/>
</dbReference>
<dbReference type="STRING" id="1041146.GCA_000427985_01756"/>
<sequence>MRVIMANRYFLGYLGGVERYIASLAAELGRLGVDVVVCAAGSDALVQFEGLAVKTVPSQAQLRAFVNRGADVVHAHLPRNPFSFAAMRAGHKAGMRTVFTPHAFYPDGSALKKLAKAVTDLTMTRHTMKICDTVVNLTPQDQADSIRNGLHREKSVIIPNSVSIRELIELEDKSRDILPPFEQPYVLHVGRFHRVKNIPFLVRAHRRIPDHHLVLIGQDDGELPAVRELVSQLQLEGRVHILERADRALVMAAYMNASAVVLSSRWEGLPTVLLEAMFFGKPFVASDVGGNGWLVERGAPGMIFKLDDEDGYVSSLAAACRIPASALAGGRALVADEFSWEVNARRLLNIYAKSN</sequence>
<dbReference type="PANTHER" id="PTHR45947">
    <property type="entry name" value="SULFOQUINOVOSYL TRANSFERASE SQD2"/>
    <property type="match status" value="1"/>
</dbReference>
<keyword evidence="3" id="KW-0808">Transferase</keyword>
<dbReference type="Pfam" id="PF13439">
    <property type="entry name" value="Glyco_transf_4"/>
    <property type="match status" value="1"/>
</dbReference>
<evidence type="ECO:0000259" key="2">
    <source>
        <dbReference type="Pfam" id="PF13439"/>
    </source>
</evidence>
<dbReference type="CDD" id="cd03801">
    <property type="entry name" value="GT4_PimA-like"/>
    <property type="match status" value="1"/>
</dbReference>